<dbReference type="SUPFAM" id="SSF57840">
    <property type="entry name" value="Ribosomal protein L36"/>
    <property type="match status" value="1"/>
</dbReference>
<dbReference type="Pfam" id="PF00444">
    <property type="entry name" value="Ribosomal_L36"/>
    <property type="match status" value="1"/>
</dbReference>
<keyword evidence="2 4" id="KW-0689">Ribosomal protein</keyword>
<protein>
    <recommendedName>
        <fullName evidence="4">Large ribosomal subunit protein bL36</fullName>
    </recommendedName>
</protein>
<name>A0A2M7B854_9BACT</name>
<dbReference type="InterPro" id="IPR052010">
    <property type="entry name" value="Ribosomal_LSU_bL36"/>
</dbReference>
<keyword evidence="3 4" id="KW-0687">Ribonucleoprotein</keyword>
<evidence type="ECO:0000256" key="1">
    <source>
        <dbReference type="ARBA" id="ARBA00007645"/>
    </source>
</evidence>
<dbReference type="HAMAP" id="MF_00251">
    <property type="entry name" value="Ribosomal_bL36"/>
    <property type="match status" value="1"/>
</dbReference>
<dbReference type="AlphaFoldDB" id="A0A2M7B854"/>
<dbReference type="GO" id="GO:0006412">
    <property type="term" value="P:translation"/>
    <property type="evidence" value="ECO:0007669"/>
    <property type="project" value="UniProtKB-UniRule"/>
</dbReference>
<evidence type="ECO:0000313" key="7">
    <source>
        <dbReference type="Proteomes" id="UP000230131"/>
    </source>
</evidence>
<sequence>MKVRSSVKKICKSCKIVRRQGRIFVICKRNPKHKQRQG</sequence>
<dbReference type="Proteomes" id="UP000230131">
    <property type="component" value="Unassembled WGS sequence"/>
</dbReference>
<dbReference type="PANTHER" id="PTHR18804">
    <property type="entry name" value="RIBOSOMAL PROTEIN"/>
    <property type="match status" value="1"/>
</dbReference>
<gene>
    <name evidence="4" type="primary">rpmJ</name>
    <name evidence="6" type="ORF">COS59_00555</name>
</gene>
<evidence type="ECO:0000313" key="6">
    <source>
        <dbReference type="EMBL" id="PIU99281.1"/>
    </source>
</evidence>
<reference evidence="7" key="1">
    <citation type="submission" date="2017-09" db="EMBL/GenBank/DDBJ databases">
        <title>Depth-based differentiation of microbial function through sediment-hosted aquifers and enrichment of novel symbionts in the deep terrestrial subsurface.</title>
        <authorList>
            <person name="Probst A.J."/>
            <person name="Ladd B."/>
            <person name="Jarett J.K."/>
            <person name="Geller-Mcgrath D.E."/>
            <person name="Sieber C.M.K."/>
            <person name="Emerson J.B."/>
            <person name="Anantharaman K."/>
            <person name="Thomas B.C."/>
            <person name="Malmstrom R."/>
            <person name="Stieglmeier M."/>
            <person name="Klingl A."/>
            <person name="Woyke T."/>
            <person name="Ryan C.M."/>
            <person name="Banfield J.F."/>
        </authorList>
    </citation>
    <scope>NUCLEOTIDE SEQUENCE [LARGE SCALE GENOMIC DNA]</scope>
</reference>
<dbReference type="InterPro" id="IPR035977">
    <property type="entry name" value="Ribosomal_bL36_sp"/>
</dbReference>
<evidence type="ECO:0000256" key="5">
    <source>
        <dbReference type="RuleBase" id="RU000571"/>
    </source>
</evidence>
<evidence type="ECO:0000256" key="2">
    <source>
        <dbReference type="ARBA" id="ARBA00022980"/>
    </source>
</evidence>
<evidence type="ECO:0000256" key="3">
    <source>
        <dbReference type="ARBA" id="ARBA00023274"/>
    </source>
</evidence>
<dbReference type="PANTHER" id="PTHR18804:SF16">
    <property type="entry name" value="RIBOSOMAL PROTEIN"/>
    <property type="match status" value="1"/>
</dbReference>
<comment type="caution">
    <text evidence="6">The sequence shown here is derived from an EMBL/GenBank/DDBJ whole genome shotgun (WGS) entry which is preliminary data.</text>
</comment>
<dbReference type="PROSITE" id="PS00828">
    <property type="entry name" value="RIBOSOMAL_L36"/>
    <property type="match status" value="1"/>
</dbReference>
<dbReference type="GO" id="GO:0003735">
    <property type="term" value="F:structural constituent of ribosome"/>
    <property type="evidence" value="ECO:0007669"/>
    <property type="project" value="InterPro"/>
</dbReference>
<comment type="similarity">
    <text evidence="1 4 5">Belongs to the bacterial ribosomal protein bL36 family.</text>
</comment>
<dbReference type="GO" id="GO:0005840">
    <property type="term" value="C:ribosome"/>
    <property type="evidence" value="ECO:0007669"/>
    <property type="project" value="UniProtKB-KW"/>
</dbReference>
<accession>A0A2M7B854</accession>
<proteinExistence type="inferred from homology"/>
<dbReference type="GO" id="GO:1990904">
    <property type="term" value="C:ribonucleoprotein complex"/>
    <property type="evidence" value="ECO:0007669"/>
    <property type="project" value="UniProtKB-KW"/>
</dbReference>
<evidence type="ECO:0000256" key="4">
    <source>
        <dbReference type="HAMAP-Rule" id="MF_00251"/>
    </source>
</evidence>
<organism evidence="6 7">
    <name type="scientific">Candidatus Wolfebacteria bacterium CG03_land_8_20_14_0_80_36_15</name>
    <dbReference type="NCBI Taxonomy" id="1975067"/>
    <lineage>
        <taxon>Bacteria</taxon>
        <taxon>Candidatus Wolfeibacteriota</taxon>
    </lineage>
</organism>
<dbReference type="EMBL" id="PEVH01000020">
    <property type="protein sequence ID" value="PIU99281.1"/>
    <property type="molecule type" value="Genomic_DNA"/>
</dbReference>
<dbReference type="NCBIfam" id="TIGR01022">
    <property type="entry name" value="rpmJ_bact"/>
    <property type="match status" value="1"/>
</dbReference>
<dbReference type="InterPro" id="IPR000473">
    <property type="entry name" value="Ribosomal_bL36"/>
</dbReference>